<gene>
    <name evidence="2" type="ordered locus">Mlab_1029</name>
</gene>
<dbReference type="STRING" id="410358.Mlab_1029"/>
<keyword evidence="1" id="KW-0472">Membrane</keyword>
<dbReference type="KEGG" id="mla:Mlab_1029"/>
<evidence type="ECO:0008006" key="4">
    <source>
        <dbReference type="Google" id="ProtNLM"/>
    </source>
</evidence>
<proteinExistence type="predicted"/>
<accession>A2SS92</accession>
<reference evidence="2 3" key="1">
    <citation type="journal article" date="2009" name="Stand. Genomic Sci.">
        <title>Complete genome sequence of Methanocorpusculum labreanum type strain Z.</title>
        <authorList>
            <person name="Anderson I.J."/>
            <person name="Sieprawska-Lupa M."/>
            <person name="Goltsman E."/>
            <person name="Lapidus A."/>
            <person name="Copeland A."/>
            <person name="Glavina Del Rio T."/>
            <person name="Tice H."/>
            <person name="Dalin E."/>
            <person name="Barry K."/>
            <person name="Pitluck S."/>
            <person name="Hauser L."/>
            <person name="Land M."/>
            <person name="Lucas S."/>
            <person name="Richardson P."/>
            <person name="Whitman W.B."/>
            <person name="Kyrpides N.C."/>
        </authorList>
    </citation>
    <scope>NUCLEOTIDE SEQUENCE [LARGE SCALE GENOMIC DNA]</scope>
    <source>
        <strain evidence="3">ATCC 43576 / DSM 4855 / Z</strain>
    </source>
</reference>
<dbReference type="OrthoDB" id="114893at2157"/>
<protein>
    <recommendedName>
        <fullName evidence="4">Argininosuccinate synthase</fullName>
    </recommendedName>
</protein>
<evidence type="ECO:0000313" key="2">
    <source>
        <dbReference type="EMBL" id="ABN07198.1"/>
    </source>
</evidence>
<dbReference type="eggNOG" id="arCOG09447">
    <property type="taxonomic scope" value="Archaea"/>
</dbReference>
<organism evidence="2 3">
    <name type="scientific">Methanocorpusculum labreanum (strain ATCC 43576 / DSM 4855 / Z)</name>
    <dbReference type="NCBI Taxonomy" id="410358"/>
    <lineage>
        <taxon>Archaea</taxon>
        <taxon>Methanobacteriati</taxon>
        <taxon>Methanobacteriota</taxon>
        <taxon>Stenosarchaea group</taxon>
        <taxon>Methanomicrobia</taxon>
        <taxon>Methanomicrobiales</taxon>
        <taxon>Methanocorpusculaceae</taxon>
        <taxon>Methanocorpusculum</taxon>
    </lineage>
</organism>
<dbReference type="RefSeq" id="WP_011833401.1">
    <property type="nucleotide sequence ID" value="NC_008942.1"/>
</dbReference>
<evidence type="ECO:0000256" key="1">
    <source>
        <dbReference type="SAM" id="Phobius"/>
    </source>
</evidence>
<evidence type="ECO:0000313" key="3">
    <source>
        <dbReference type="Proteomes" id="UP000000365"/>
    </source>
</evidence>
<dbReference type="HOGENOM" id="CLU_1040554_0_0_2"/>
<dbReference type="Proteomes" id="UP000000365">
    <property type="component" value="Chromosome"/>
</dbReference>
<keyword evidence="1" id="KW-0812">Transmembrane</keyword>
<dbReference type="GeneID" id="4795006"/>
<feature type="transmembrane region" description="Helical" evidence="1">
    <location>
        <begin position="233"/>
        <end position="251"/>
    </location>
</feature>
<dbReference type="EMBL" id="CP000559">
    <property type="protein sequence ID" value="ABN07198.1"/>
    <property type="molecule type" value="Genomic_DNA"/>
</dbReference>
<sequence>MNVLNCTCRILFAILVICIFTGTVGAATTEITIEKYTADGSLLNTTTVDYQWMEANLPVVGDGNTHYYLQGPVFEGDIWDPTESVNIKDMGALKGTSVKDLCDMVGGASAGDTITFIASDGLKKTFPQKYIYSPAPAMGIIFLSWYSKDEGYVPEYYTGMRLMFTGDTSLNPQGYHVFGVADEKATMDEQDWYYYSGKYPTTTGLSVQNVETISIISSVPATTQPTTTATQSPSFGVVICVFGILGAVLLFRKV</sequence>
<keyword evidence="3" id="KW-1185">Reference proteome</keyword>
<keyword evidence="1" id="KW-1133">Transmembrane helix</keyword>
<name>A2SS92_METLZ</name>
<dbReference type="AlphaFoldDB" id="A2SS92"/>